<evidence type="ECO:0000259" key="1">
    <source>
        <dbReference type="Pfam" id="PF12674"/>
    </source>
</evidence>
<dbReference type="HOGENOM" id="CLU_175260_1_0_0"/>
<reference evidence="2 3" key="1">
    <citation type="journal article" date="2009" name="Appl. Environ. Microbiol.">
        <title>Genomic analysis of 'Elusimicrobium minutum,' the first cultivated representative of the phylum 'Elusimicrobia' (formerly termite group 1).</title>
        <authorList>
            <person name="Herlemann D.P.R."/>
            <person name="Geissinger O."/>
            <person name="Ikeda-Ohtsubo W."/>
            <person name="Kunin V."/>
            <person name="Sun H."/>
            <person name="Lapidus A."/>
            <person name="Hugenholtz P."/>
            <person name="Brune A."/>
        </authorList>
    </citation>
    <scope>NUCLEOTIDE SEQUENCE [LARGE SCALE GENOMIC DNA]</scope>
    <source>
        <strain evidence="2 3">Pei191</strain>
    </source>
</reference>
<proteinExistence type="predicted"/>
<feature type="domain" description="Putative zinc ribbon" evidence="1">
    <location>
        <begin position="6"/>
        <end position="84"/>
    </location>
</feature>
<dbReference type="OrthoDB" id="9801008at2"/>
<dbReference type="EMBL" id="CP001055">
    <property type="protein sequence ID" value="ACC98987.1"/>
    <property type="molecule type" value="Genomic_DNA"/>
</dbReference>
<sequence>MSENKFCQSCGMPMDKDPQGGGTNFDMTKNTEYCSYCYKGGNFTFIGDLKEFQEICKQHMKDQGTPGILAWFLAKNIKRLKRWKENR</sequence>
<dbReference type="RefSeq" id="WP_012415602.1">
    <property type="nucleotide sequence ID" value="NC_010644.1"/>
</dbReference>
<organism evidence="2 3">
    <name type="scientific">Elusimicrobium minutum (strain Pei191)</name>
    <dbReference type="NCBI Taxonomy" id="445932"/>
    <lineage>
        <taxon>Bacteria</taxon>
        <taxon>Pseudomonadati</taxon>
        <taxon>Elusimicrobiota</taxon>
        <taxon>Elusimicrobia</taxon>
        <taxon>Elusimicrobiales</taxon>
        <taxon>Elusimicrobiaceae</taxon>
        <taxon>Elusimicrobium</taxon>
    </lineage>
</organism>
<evidence type="ECO:0000313" key="2">
    <source>
        <dbReference type="EMBL" id="ACC98987.1"/>
    </source>
</evidence>
<dbReference type="STRING" id="445932.Emin_1438"/>
<keyword evidence="3" id="KW-1185">Reference proteome</keyword>
<dbReference type="InterPro" id="IPR025868">
    <property type="entry name" value="Zn_ribbon_dom_put"/>
</dbReference>
<dbReference type="AlphaFoldDB" id="B2KEP1"/>
<gene>
    <name evidence="2" type="ordered locus">Emin_1438</name>
</gene>
<evidence type="ECO:0000313" key="3">
    <source>
        <dbReference type="Proteomes" id="UP000001029"/>
    </source>
</evidence>
<dbReference type="KEGG" id="emi:Emin_1438"/>
<dbReference type="Pfam" id="PF12674">
    <property type="entry name" value="Zn_ribbon_2"/>
    <property type="match status" value="1"/>
</dbReference>
<accession>B2KEP1</accession>
<protein>
    <recommendedName>
        <fullName evidence="1">Putative zinc ribbon domain-containing protein</fullName>
    </recommendedName>
</protein>
<name>B2KEP1_ELUMP</name>
<dbReference type="Proteomes" id="UP000001029">
    <property type="component" value="Chromosome"/>
</dbReference>